<reference evidence="1 2" key="1">
    <citation type="submission" date="2019-08" db="EMBL/GenBank/DDBJ databases">
        <title>Genome of Phaeodactylibacter luteus.</title>
        <authorList>
            <person name="Bowman J.P."/>
        </authorList>
    </citation>
    <scope>NUCLEOTIDE SEQUENCE [LARGE SCALE GENOMIC DNA]</scope>
    <source>
        <strain evidence="1 2">KCTC 42180</strain>
    </source>
</reference>
<gene>
    <name evidence="1" type="ORF">FRY97_21170</name>
</gene>
<organism evidence="1 2">
    <name type="scientific">Phaeodactylibacter luteus</name>
    <dbReference type="NCBI Taxonomy" id="1564516"/>
    <lineage>
        <taxon>Bacteria</taxon>
        <taxon>Pseudomonadati</taxon>
        <taxon>Bacteroidota</taxon>
        <taxon>Saprospiria</taxon>
        <taxon>Saprospirales</taxon>
        <taxon>Haliscomenobacteraceae</taxon>
        <taxon>Phaeodactylibacter</taxon>
    </lineage>
</organism>
<dbReference type="NCBIfam" id="TIGR03696">
    <property type="entry name" value="Rhs_assc_core"/>
    <property type="match status" value="1"/>
</dbReference>
<dbReference type="EMBL" id="VOOR01000093">
    <property type="protein sequence ID" value="TXB59442.1"/>
    <property type="molecule type" value="Genomic_DNA"/>
</dbReference>
<dbReference type="InterPro" id="IPR050708">
    <property type="entry name" value="T6SS_VgrG/RHS"/>
</dbReference>
<name>A0A5C6RFJ6_9BACT</name>
<dbReference type="Proteomes" id="UP000321580">
    <property type="component" value="Unassembled WGS sequence"/>
</dbReference>
<comment type="caution">
    <text evidence="1">The sequence shown here is derived from an EMBL/GenBank/DDBJ whole genome shotgun (WGS) entry which is preliminary data.</text>
</comment>
<accession>A0A5C6RFJ6</accession>
<keyword evidence="2" id="KW-1185">Reference proteome</keyword>
<dbReference type="InterPro" id="IPR022385">
    <property type="entry name" value="Rhs_assc_core"/>
</dbReference>
<dbReference type="PANTHER" id="PTHR32305">
    <property type="match status" value="1"/>
</dbReference>
<sequence length="349" mass="39048">MEYRLTGHLGNTTVLFRDADEDGQIAAEGSGPGAGEVMQRLWYYPFGLQLQGIGRDEPAPAHLYRYNGKAWDPASGLSDYGARWYDAGSGRWSGVDPLADWAPAWTPYRYGFNNPILYTDPFGLFETKKEARRYRRKNTDLSWWNSSFKKNKDGTYDIRDDNSRMAITKNGDGEIEYSATATAYGFRQREAGFWENRKEGGFFGRMAYGMANGVYVLGQLPFYGRGDNVPTLDGFSVVKGSEEGIDTGIDGLLTIAPLPLPKGYSAAAKGSTGLVDDVAKQMRLWLGKNYKSITNKAGDNIFMSSDGLRKIRFDIKNPHGDKPHIHLEVFENGKWKDAIPGTHRIYPKQ</sequence>
<dbReference type="RefSeq" id="WP_147169626.1">
    <property type="nucleotide sequence ID" value="NZ_VOOR01000093.1"/>
</dbReference>
<evidence type="ECO:0000313" key="2">
    <source>
        <dbReference type="Proteomes" id="UP000321580"/>
    </source>
</evidence>
<dbReference type="PANTHER" id="PTHR32305:SF15">
    <property type="entry name" value="PROTEIN RHSA-RELATED"/>
    <property type="match status" value="1"/>
</dbReference>
<dbReference type="AlphaFoldDB" id="A0A5C6RFJ6"/>
<evidence type="ECO:0000313" key="1">
    <source>
        <dbReference type="EMBL" id="TXB59442.1"/>
    </source>
</evidence>
<protein>
    <submittedName>
        <fullName evidence="1">RHS repeat-associated core domain-containing protein</fullName>
    </submittedName>
</protein>
<proteinExistence type="predicted"/>
<dbReference type="Gene3D" id="2.180.10.10">
    <property type="entry name" value="RHS repeat-associated core"/>
    <property type="match status" value="1"/>
</dbReference>
<dbReference type="OrthoDB" id="2972467at2"/>